<dbReference type="RefSeq" id="WP_012007949.1">
    <property type="nucleotide sequence ID" value="NC_009840.1"/>
</dbReference>
<evidence type="ECO:0000259" key="2">
    <source>
        <dbReference type="Pfam" id="PF11924"/>
    </source>
</evidence>
<dbReference type="Gene3D" id="2.40.160.160">
    <property type="entry name" value="Inverse autotransporter, beta-domain"/>
    <property type="match status" value="1"/>
</dbReference>
<dbReference type="GO" id="GO:0009279">
    <property type="term" value="C:cell outer membrane"/>
    <property type="evidence" value="ECO:0007669"/>
    <property type="project" value="TreeGrafter"/>
</dbReference>
<protein>
    <recommendedName>
        <fullName evidence="2">Inverse autotransporter beta-domain domain-containing protein</fullName>
    </recommendedName>
</protein>
<sequence length="379" mass="42240">MKIPKRISFLAVAISSTLSLPADELKFKNIEYDQFKEGQSIYEPKDKLEEYIIKGVTYSTKFVPLINDGAEGSEYTSIMTNDFKKLLVDAGFDLANSTANSQIQKIPFFAQTNFNISGGSESDTSFSINSLMKLGELAKDEEGDLKTLAFSQARFATATNADGSTFNLGLGIRNRPNDISMVGANAFWDYRMTDYSDAHSRLGLGGEYFWKDFEFRNNWYISITDEKDVTIKGVSYKERVVPGWDVELGYRLPNNPELAFFVRGFNWDYKHTQDNSGLEGAVSWQATPHVGLEAWVSNEISAASTTVNTSLPGTDETFFGLRMNITGNPIKFEKSNYKKNIITQMTQPVKRVNDVLLERAAINSSGAATFTVRVSAQGT</sequence>
<dbReference type="EMBL" id="CP000825">
    <property type="protein sequence ID" value="ABV50880.1"/>
    <property type="molecule type" value="Genomic_DNA"/>
</dbReference>
<dbReference type="PANTHER" id="PTHR39576:SF2">
    <property type="entry name" value="ATTACHING AND EFFACING PROTEIN HOMOLOG-RELATED"/>
    <property type="match status" value="1"/>
</dbReference>
<dbReference type="Proteomes" id="UP000002014">
    <property type="component" value="Chromosome"/>
</dbReference>
<dbReference type="HOGENOM" id="CLU_052661_0_0_3"/>
<gene>
    <name evidence="3" type="ordered locus">P9215_12651</name>
</gene>
<dbReference type="KEGG" id="pmh:P9215_12651"/>
<feature type="domain" description="Inverse autotransporter beta-domain" evidence="2">
    <location>
        <begin position="76"/>
        <end position="353"/>
    </location>
</feature>
<dbReference type="STRING" id="93060.P9215_12651"/>
<dbReference type="InterPro" id="IPR051715">
    <property type="entry name" value="Intimin-Invasin_domain"/>
</dbReference>
<comment type="similarity">
    <text evidence="1">Belongs to the intimin/invasin family.</text>
</comment>
<evidence type="ECO:0000313" key="3">
    <source>
        <dbReference type="EMBL" id="ABV50880.1"/>
    </source>
</evidence>
<accession>A8G5J9</accession>
<dbReference type="PANTHER" id="PTHR39576">
    <property type="entry name" value="ATTACHING AND EFFACING PROTEIN HOMOLOG-RELATED-RELATED"/>
    <property type="match status" value="1"/>
</dbReference>
<evidence type="ECO:0000313" key="4">
    <source>
        <dbReference type="Proteomes" id="UP000002014"/>
    </source>
</evidence>
<dbReference type="Pfam" id="PF11924">
    <property type="entry name" value="IAT_beta"/>
    <property type="match status" value="1"/>
</dbReference>
<dbReference type="OrthoDB" id="8320584at2"/>
<dbReference type="AlphaFoldDB" id="A8G5J9"/>
<reference evidence="3 4" key="1">
    <citation type="journal article" date="2007" name="PLoS Genet.">
        <title>Patterns and implications of gene gain and loss in the evolution of Prochlorococcus.</title>
        <authorList>
            <person name="Kettler G.C."/>
            <person name="Martiny A.C."/>
            <person name="Huang K."/>
            <person name="Zucker J."/>
            <person name="Coleman M.L."/>
            <person name="Rodrigue S."/>
            <person name="Chen F."/>
            <person name="Lapidus A."/>
            <person name="Ferriera S."/>
            <person name="Johnson J."/>
            <person name="Steglich C."/>
            <person name="Church G.M."/>
            <person name="Richardson P."/>
            <person name="Chisholm S.W."/>
        </authorList>
    </citation>
    <scope>NUCLEOTIDE SEQUENCE [LARGE SCALE GENOMIC DNA]</scope>
    <source>
        <strain evidence="3 4">MIT 9215</strain>
    </source>
</reference>
<name>A8G5J9_PROM2</name>
<evidence type="ECO:0000256" key="1">
    <source>
        <dbReference type="ARBA" id="ARBA00010116"/>
    </source>
</evidence>
<dbReference type="InterPro" id="IPR024519">
    <property type="entry name" value="IAT_beta"/>
</dbReference>
<dbReference type="eggNOG" id="COG0768">
    <property type="taxonomic scope" value="Bacteria"/>
</dbReference>
<organism evidence="3 4">
    <name type="scientific">Prochlorococcus marinus (strain MIT 9215)</name>
    <dbReference type="NCBI Taxonomy" id="93060"/>
    <lineage>
        <taxon>Bacteria</taxon>
        <taxon>Bacillati</taxon>
        <taxon>Cyanobacteriota</taxon>
        <taxon>Cyanophyceae</taxon>
        <taxon>Synechococcales</taxon>
        <taxon>Prochlorococcaceae</taxon>
        <taxon>Prochlorococcus</taxon>
    </lineage>
</organism>
<proteinExistence type="inferred from homology"/>
<dbReference type="InterPro" id="IPR038177">
    <property type="entry name" value="IAT_beta_sf"/>
</dbReference>